<evidence type="ECO:0000313" key="2">
    <source>
        <dbReference type="EMBL" id="JAH77007.1"/>
    </source>
</evidence>
<feature type="region of interest" description="Disordered" evidence="1">
    <location>
        <begin position="18"/>
        <end position="52"/>
    </location>
</feature>
<protein>
    <submittedName>
        <fullName evidence="2">Uncharacterized protein</fullName>
    </submittedName>
</protein>
<reference evidence="2" key="2">
    <citation type="journal article" date="2015" name="Fish Shellfish Immunol.">
        <title>Early steps in the European eel (Anguilla anguilla)-Vibrio vulnificus interaction in the gills: Role of the RtxA13 toxin.</title>
        <authorList>
            <person name="Callol A."/>
            <person name="Pajuelo D."/>
            <person name="Ebbesson L."/>
            <person name="Teles M."/>
            <person name="MacKenzie S."/>
            <person name="Amaro C."/>
        </authorList>
    </citation>
    <scope>NUCLEOTIDE SEQUENCE</scope>
</reference>
<dbReference type="EMBL" id="GBXM01031570">
    <property type="protein sequence ID" value="JAH77007.1"/>
    <property type="molecule type" value="Transcribed_RNA"/>
</dbReference>
<name>A0A0E9VG02_ANGAN</name>
<accession>A0A0E9VG02</accession>
<organism evidence="2">
    <name type="scientific">Anguilla anguilla</name>
    <name type="common">European freshwater eel</name>
    <name type="synonym">Muraena anguilla</name>
    <dbReference type="NCBI Taxonomy" id="7936"/>
    <lineage>
        <taxon>Eukaryota</taxon>
        <taxon>Metazoa</taxon>
        <taxon>Chordata</taxon>
        <taxon>Craniata</taxon>
        <taxon>Vertebrata</taxon>
        <taxon>Euteleostomi</taxon>
        <taxon>Actinopterygii</taxon>
        <taxon>Neopterygii</taxon>
        <taxon>Teleostei</taxon>
        <taxon>Anguilliformes</taxon>
        <taxon>Anguillidae</taxon>
        <taxon>Anguilla</taxon>
    </lineage>
</organism>
<reference evidence="2" key="1">
    <citation type="submission" date="2014-11" db="EMBL/GenBank/DDBJ databases">
        <authorList>
            <person name="Amaro Gonzalez C."/>
        </authorList>
    </citation>
    <scope>NUCLEOTIDE SEQUENCE</scope>
</reference>
<evidence type="ECO:0000256" key="1">
    <source>
        <dbReference type="SAM" id="MobiDB-lite"/>
    </source>
</evidence>
<proteinExistence type="predicted"/>
<sequence length="52" mass="5456">MKEGDKTALTEKNILMENYFQGSPPPGTYSSDGPRAGKAVAQGEVRGTELGA</sequence>
<dbReference type="AlphaFoldDB" id="A0A0E9VG02"/>